<evidence type="ECO:0000313" key="1">
    <source>
        <dbReference type="EMBL" id="GLD46311.1"/>
    </source>
</evidence>
<gene>
    <name evidence="1" type="ORF">AKAME5_000068600</name>
</gene>
<reference evidence="1" key="1">
    <citation type="submission" date="2022-08" db="EMBL/GenBank/DDBJ databases">
        <title>Genome sequencing of akame (Lates japonicus).</title>
        <authorList>
            <person name="Hashiguchi Y."/>
            <person name="Takahashi H."/>
        </authorList>
    </citation>
    <scope>NUCLEOTIDE SEQUENCE</scope>
    <source>
        <strain evidence="1">Kochi</strain>
    </source>
</reference>
<comment type="caution">
    <text evidence="1">The sequence shown here is derived from an EMBL/GenBank/DDBJ whole genome shotgun (WGS) entry which is preliminary data.</text>
</comment>
<accession>A0AAD3M2H8</accession>
<dbReference type="Proteomes" id="UP001279410">
    <property type="component" value="Unassembled WGS sequence"/>
</dbReference>
<evidence type="ECO:0000313" key="2">
    <source>
        <dbReference type="Proteomes" id="UP001279410"/>
    </source>
</evidence>
<organism evidence="1 2">
    <name type="scientific">Lates japonicus</name>
    <name type="common">Japanese lates</name>
    <dbReference type="NCBI Taxonomy" id="270547"/>
    <lineage>
        <taxon>Eukaryota</taxon>
        <taxon>Metazoa</taxon>
        <taxon>Chordata</taxon>
        <taxon>Craniata</taxon>
        <taxon>Vertebrata</taxon>
        <taxon>Euteleostomi</taxon>
        <taxon>Actinopterygii</taxon>
        <taxon>Neopterygii</taxon>
        <taxon>Teleostei</taxon>
        <taxon>Neoteleostei</taxon>
        <taxon>Acanthomorphata</taxon>
        <taxon>Carangaria</taxon>
        <taxon>Carangaria incertae sedis</taxon>
        <taxon>Centropomidae</taxon>
        <taxon>Lates</taxon>
    </lineage>
</organism>
<name>A0AAD3M2H8_LATJO</name>
<protein>
    <submittedName>
        <fullName evidence="1">Receptor-type tyrosine-protein phosphatase gamma-like protein</fullName>
    </submittedName>
</protein>
<proteinExistence type="predicted"/>
<dbReference type="AlphaFoldDB" id="A0AAD3M2H8"/>
<keyword evidence="1" id="KW-0675">Receptor</keyword>
<keyword evidence="2" id="KW-1185">Reference proteome</keyword>
<dbReference type="EMBL" id="BRZM01000002">
    <property type="protein sequence ID" value="GLD46311.1"/>
    <property type="molecule type" value="Genomic_DNA"/>
</dbReference>
<sequence>MNDYRPVALTSHLMKTLERLFLSLLRPQVLHTQDPLQFAYRTVDDAILHLLHQAHTHLDKGSGTVRMVRMQVDPHQVSWITSYLTGRPQYVRLRDAVSDTVVSSTGAPQGTVLPPTLYTCTGAQSRCCAHRKQRWRV</sequence>